<dbReference type="PANTHER" id="PTHR12801:SF114">
    <property type="entry name" value="EXONUCLEASE, PUTATIVE (AFU_ORTHOLOGUE AFUA_7G00870)-RELATED"/>
    <property type="match status" value="1"/>
</dbReference>
<dbReference type="AlphaFoldDB" id="A0A9W9WTF8"/>
<comment type="caution">
    <text evidence="6">The sequence shown here is derived from an EMBL/GenBank/DDBJ whole genome shotgun (WGS) entry which is preliminary data.</text>
</comment>
<evidence type="ECO:0000256" key="4">
    <source>
        <dbReference type="SAM" id="MobiDB-lite"/>
    </source>
</evidence>
<feature type="region of interest" description="Disordered" evidence="4">
    <location>
        <begin position="68"/>
        <end position="164"/>
    </location>
</feature>
<keyword evidence="7" id="KW-1185">Reference proteome</keyword>
<dbReference type="EMBL" id="JAPWDO010000004">
    <property type="protein sequence ID" value="KAJ5473073.1"/>
    <property type="molecule type" value="Genomic_DNA"/>
</dbReference>
<feature type="compositionally biased region" description="Basic and acidic residues" evidence="4">
    <location>
        <begin position="366"/>
        <end position="375"/>
    </location>
</feature>
<dbReference type="OrthoDB" id="16516at2759"/>
<sequence>MDCKSSEYRGGDGQALQHVEYPCPVCKDRRYKTEQGFTDHLRNDHDIFSCSKWEKIFAAADDLLRHKVEAGHTGPPKTNRKVKGKPGKSNDKVRSIFRAASSPAMADELSTQVPERHHPPPHRPRRSTAHARQPSTENRKPHAQTRQSTRQVPGSPMRPLQSPIEVRPARAHFYEPRRRAQVLQGQNKPFQPQGQVCQRDQVSQPCDVVSQPPLEALQAPIGVHPAASRVYHAPPQTFHPPAPVFRHAIQCLSNQWPSPPIPIMSYQPPPQVFRQHTPIVQVPGNAYQAGTPGQIRQSPARGSNNQLRVYQPPAGVSPFPLQSSPRAQKVFQPRFQGSRPLEHSGSPMRGSQQAAVPQSPEQGFQSREKSQRAEVFRLPAQGPQQSEVTRSAQQNTRSLKKFRSPVKSGQQAKQLPQPPMHLSAQETTPAEENDTDRRAQKTPATPSTVTTTSSHSIPPTTTNPTFSLVYGKTKNRWTDLEPQEQTLILRYLLGRCHSPARLHCHGYQTPKTIRTAACTKRGEPHQAHTFTGDSTHRKAIVVGCEMIETTVSTSVLAFITAIDFLTGEVLINSYVAPTAPVTNWLTPVSGITPEAMDAAITDGKAFLSNDDARRALDKFLDKDTVVIGHALQHDLRALNLLHGRIVDTSVVTAEAVFSNFSSKTTLPRMWGLKTLAKELLGIDIQPELAHNPLEDALATREILIWYLRGPECLKAWAEKARSSYERVRLQRRENKKGMKNVEKKAGGEAAPSAKAQGKKRLSK</sequence>
<dbReference type="InterPro" id="IPR036397">
    <property type="entry name" value="RNaseH_sf"/>
</dbReference>
<reference evidence="6" key="2">
    <citation type="journal article" date="2023" name="IMA Fungus">
        <title>Comparative genomic study of the Penicillium genus elucidates a diverse pangenome and 15 lateral gene transfer events.</title>
        <authorList>
            <person name="Petersen C."/>
            <person name="Sorensen T."/>
            <person name="Nielsen M.R."/>
            <person name="Sondergaard T.E."/>
            <person name="Sorensen J.L."/>
            <person name="Fitzpatrick D.A."/>
            <person name="Frisvad J.C."/>
            <person name="Nielsen K.L."/>
        </authorList>
    </citation>
    <scope>NUCLEOTIDE SEQUENCE</scope>
    <source>
        <strain evidence="6">IBT 17660</strain>
    </source>
</reference>
<protein>
    <recommendedName>
        <fullName evidence="5">Exonuclease domain-containing protein</fullName>
    </recommendedName>
</protein>
<evidence type="ECO:0000256" key="1">
    <source>
        <dbReference type="ARBA" id="ARBA00022722"/>
    </source>
</evidence>
<feature type="compositionally biased region" description="Polar residues" evidence="4">
    <location>
        <begin position="349"/>
        <end position="365"/>
    </location>
</feature>
<evidence type="ECO:0000259" key="5">
    <source>
        <dbReference type="SMART" id="SM00479"/>
    </source>
</evidence>
<gene>
    <name evidence="6" type="ORF">N7530_007074</name>
</gene>
<dbReference type="SMART" id="SM00479">
    <property type="entry name" value="EXOIII"/>
    <property type="match status" value="1"/>
</dbReference>
<feature type="compositionally biased region" description="Low complexity" evidence="4">
    <location>
        <begin position="442"/>
        <end position="465"/>
    </location>
</feature>
<feature type="compositionally biased region" description="Basic residues" evidence="4">
    <location>
        <begin position="119"/>
        <end position="129"/>
    </location>
</feature>
<dbReference type="GO" id="GO:0006364">
    <property type="term" value="P:rRNA processing"/>
    <property type="evidence" value="ECO:0007669"/>
    <property type="project" value="TreeGrafter"/>
</dbReference>
<accession>A0A9W9WTF8</accession>
<proteinExistence type="predicted"/>
<reference evidence="6" key="1">
    <citation type="submission" date="2022-12" db="EMBL/GenBank/DDBJ databases">
        <authorList>
            <person name="Petersen C."/>
        </authorList>
    </citation>
    <scope>NUCLEOTIDE SEQUENCE</scope>
    <source>
        <strain evidence="6">IBT 17660</strain>
    </source>
</reference>
<feature type="compositionally biased region" description="Polar residues" evidence="4">
    <location>
        <begin position="382"/>
        <end position="397"/>
    </location>
</feature>
<dbReference type="InterPro" id="IPR013520">
    <property type="entry name" value="Ribonucl_H"/>
</dbReference>
<dbReference type="InterPro" id="IPR012337">
    <property type="entry name" value="RNaseH-like_sf"/>
</dbReference>
<dbReference type="Proteomes" id="UP001147760">
    <property type="component" value="Unassembled WGS sequence"/>
</dbReference>
<organism evidence="6 7">
    <name type="scientific">Penicillium desertorum</name>
    <dbReference type="NCBI Taxonomy" id="1303715"/>
    <lineage>
        <taxon>Eukaryota</taxon>
        <taxon>Fungi</taxon>
        <taxon>Dikarya</taxon>
        <taxon>Ascomycota</taxon>
        <taxon>Pezizomycotina</taxon>
        <taxon>Eurotiomycetes</taxon>
        <taxon>Eurotiomycetidae</taxon>
        <taxon>Eurotiales</taxon>
        <taxon>Aspergillaceae</taxon>
        <taxon>Penicillium</taxon>
    </lineage>
</organism>
<dbReference type="GO" id="GO:0004527">
    <property type="term" value="F:exonuclease activity"/>
    <property type="evidence" value="ECO:0007669"/>
    <property type="project" value="UniProtKB-KW"/>
</dbReference>
<dbReference type="CDD" id="cd06137">
    <property type="entry name" value="DEDDh_RNase"/>
    <property type="match status" value="1"/>
</dbReference>
<feature type="compositionally biased region" description="Polar residues" evidence="4">
    <location>
        <begin position="294"/>
        <end position="308"/>
    </location>
</feature>
<feature type="compositionally biased region" description="Basic and acidic residues" evidence="4">
    <location>
        <begin position="727"/>
        <end position="746"/>
    </location>
</feature>
<dbReference type="SUPFAM" id="SSF53098">
    <property type="entry name" value="Ribonuclease H-like"/>
    <property type="match status" value="1"/>
</dbReference>
<dbReference type="PANTHER" id="PTHR12801">
    <property type="entry name" value="RNA EXONUCLEASE REXO1 / RECO3 FAMILY MEMBER-RELATED"/>
    <property type="match status" value="1"/>
</dbReference>
<feature type="domain" description="Exonuclease" evidence="5">
    <location>
        <begin position="538"/>
        <end position="712"/>
    </location>
</feature>
<keyword evidence="1" id="KW-0540">Nuclease</keyword>
<keyword evidence="2" id="KW-0378">Hydrolase</keyword>
<dbReference type="GO" id="GO:0000027">
    <property type="term" value="P:ribosomal large subunit assembly"/>
    <property type="evidence" value="ECO:0007669"/>
    <property type="project" value="TreeGrafter"/>
</dbReference>
<evidence type="ECO:0000313" key="7">
    <source>
        <dbReference type="Proteomes" id="UP001147760"/>
    </source>
</evidence>
<dbReference type="Gene3D" id="3.30.420.10">
    <property type="entry name" value="Ribonuclease H-like superfamily/Ribonuclease H"/>
    <property type="match status" value="1"/>
</dbReference>
<evidence type="ECO:0000256" key="3">
    <source>
        <dbReference type="ARBA" id="ARBA00022839"/>
    </source>
</evidence>
<dbReference type="InterPro" id="IPR047021">
    <property type="entry name" value="REXO1/3/4-like"/>
</dbReference>
<feature type="region of interest" description="Disordered" evidence="4">
    <location>
        <begin position="727"/>
        <end position="763"/>
    </location>
</feature>
<dbReference type="GO" id="GO:0003676">
    <property type="term" value="F:nucleic acid binding"/>
    <property type="evidence" value="ECO:0007669"/>
    <property type="project" value="InterPro"/>
</dbReference>
<feature type="region of interest" description="Disordered" evidence="4">
    <location>
        <begin position="283"/>
        <end position="467"/>
    </location>
</feature>
<dbReference type="GO" id="GO:0005634">
    <property type="term" value="C:nucleus"/>
    <property type="evidence" value="ECO:0007669"/>
    <property type="project" value="TreeGrafter"/>
</dbReference>
<keyword evidence="3" id="KW-0269">Exonuclease</keyword>
<evidence type="ECO:0000313" key="6">
    <source>
        <dbReference type="EMBL" id="KAJ5473073.1"/>
    </source>
</evidence>
<name>A0A9W9WTF8_9EURO</name>
<evidence type="ECO:0000256" key="2">
    <source>
        <dbReference type="ARBA" id="ARBA00022801"/>
    </source>
</evidence>